<organism evidence="2 3">
    <name type="scientific">Microbulbifer harenosus</name>
    <dbReference type="NCBI Taxonomy" id="2576840"/>
    <lineage>
        <taxon>Bacteria</taxon>
        <taxon>Pseudomonadati</taxon>
        <taxon>Pseudomonadota</taxon>
        <taxon>Gammaproteobacteria</taxon>
        <taxon>Cellvibrionales</taxon>
        <taxon>Microbulbiferaceae</taxon>
        <taxon>Microbulbifer</taxon>
    </lineage>
</organism>
<dbReference type="PROSITE" id="PS51819">
    <property type="entry name" value="VOC"/>
    <property type="match status" value="1"/>
</dbReference>
<dbReference type="SUPFAM" id="SSF54593">
    <property type="entry name" value="Glyoxalase/Bleomycin resistance protein/Dihydroxybiphenyl dioxygenase"/>
    <property type="match status" value="1"/>
</dbReference>
<name>A0ABY2UJR9_9GAMM</name>
<protein>
    <submittedName>
        <fullName evidence="2">VOC family protein</fullName>
    </submittedName>
</protein>
<feature type="domain" description="VOC" evidence="1">
    <location>
        <begin position="11"/>
        <end position="120"/>
    </location>
</feature>
<sequence length="149" mass="17057">MANDSKPKLIGINHVALEVRDIEEELKFLERFFDFSLRSKSDEMAFIELGDQFIALMKSSDDAKDNHRHFGLVVDDKDRVEKLLNEQEIDIAEGKFLNFYDPSGNQWQIVDYSEIEFLKNPSVLRYLGCSAIGKGKQAMGDLVRKGIDP</sequence>
<reference evidence="2 3" key="1">
    <citation type="submission" date="2019-05" db="EMBL/GenBank/DDBJ databases">
        <title>Microbulbifer harenosus sp. nov., an alginate-degrading bacterium isolated from coastal sand.</title>
        <authorList>
            <person name="Huang H."/>
            <person name="Mo K."/>
            <person name="Bao S."/>
        </authorList>
    </citation>
    <scope>NUCLEOTIDE SEQUENCE [LARGE SCALE GENOMIC DNA]</scope>
    <source>
        <strain evidence="2 3">HB161719</strain>
    </source>
</reference>
<dbReference type="InterPro" id="IPR004360">
    <property type="entry name" value="Glyas_Fos-R_dOase_dom"/>
</dbReference>
<dbReference type="Pfam" id="PF00903">
    <property type="entry name" value="Glyoxalase"/>
    <property type="match status" value="1"/>
</dbReference>
<evidence type="ECO:0000259" key="1">
    <source>
        <dbReference type="PROSITE" id="PS51819"/>
    </source>
</evidence>
<evidence type="ECO:0000313" key="2">
    <source>
        <dbReference type="EMBL" id="TLM78144.1"/>
    </source>
</evidence>
<evidence type="ECO:0000313" key="3">
    <source>
        <dbReference type="Proteomes" id="UP000306791"/>
    </source>
</evidence>
<comment type="caution">
    <text evidence="2">The sequence shown here is derived from an EMBL/GenBank/DDBJ whole genome shotgun (WGS) entry which is preliminary data.</text>
</comment>
<proteinExistence type="predicted"/>
<accession>A0ABY2UJR9</accession>
<dbReference type="InterPro" id="IPR037523">
    <property type="entry name" value="VOC_core"/>
</dbReference>
<gene>
    <name evidence="2" type="ORF">FDY93_06885</name>
</gene>
<dbReference type="RefSeq" id="WP_138235017.1">
    <property type="nucleotide sequence ID" value="NZ_CP185860.1"/>
</dbReference>
<dbReference type="CDD" id="cd06587">
    <property type="entry name" value="VOC"/>
    <property type="match status" value="1"/>
</dbReference>
<keyword evidence="3" id="KW-1185">Reference proteome</keyword>
<dbReference type="InterPro" id="IPR029068">
    <property type="entry name" value="Glyas_Bleomycin-R_OHBP_Dase"/>
</dbReference>
<dbReference type="Gene3D" id="3.10.180.10">
    <property type="entry name" value="2,3-Dihydroxybiphenyl 1,2-Dioxygenase, domain 1"/>
    <property type="match status" value="1"/>
</dbReference>
<dbReference type="Proteomes" id="UP000306791">
    <property type="component" value="Unassembled WGS sequence"/>
</dbReference>
<dbReference type="EMBL" id="VANI01000007">
    <property type="protein sequence ID" value="TLM78144.1"/>
    <property type="molecule type" value="Genomic_DNA"/>
</dbReference>